<dbReference type="InterPro" id="IPR004255">
    <property type="entry name" value="O-acyltransferase_WSD1_N"/>
</dbReference>
<evidence type="ECO:0000313" key="13">
    <source>
        <dbReference type="EMBL" id="VFA89089.1"/>
    </source>
</evidence>
<dbReference type="Pfam" id="PF06974">
    <property type="entry name" value="WS_DGAT_C"/>
    <property type="match status" value="1"/>
</dbReference>
<evidence type="ECO:0000256" key="7">
    <source>
        <dbReference type="ARBA" id="ARBA00022798"/>
    </source>
</evidence>
<comment type="catalytic activity">
    <reaction evidence="10">
        <text>an acyl-CoA + a 1,2-diacyl-sn-glycerol = a triacyl-sn-glycerol + CoA</text>
        <dbReference type="Rhea" id="RHEA:10868"/>
        <dbReference type="ChEBI" id="CHEBI:17815"/>
        <dbReference type="ChEBI" id="CHEBI:57287"/>
        <dbReference type="ChEBI" id="CHEBI:58342"/>
        <dbReference type="ChEBI" id="CHEBI:64615"/>
        <dbReference type="EC" id="2.3.1.20"/>
    </reaction>
</comment>
<comment type="similarity">
    <text evidence="3">Belongs to the long-chain O-acyltransferase family.</text>
</comment>
<evidence type="ECO:0000256" key="8">
    <source>
        <dbReference type="ARBA" id="ARBA00023098"/>
    </source>
</evidence>
<keyword evidence="5" id="KW-0444">Lipid biosynthesis</keyword>
<evidence type="ECO:0000259" key="12">
    <source>
        <dbReference type="Pfam" id="PF06974"/>
    </source>
</evidence>
<evidence type="ECO:0000256" key="6">
    <source>
        <dbReference type="ARBA" id="ARBA00022679"/>
    </source>
</evidence>
<dbReference type="RefSeq" id="WP_131734581.1">
    <property type="nucleotide sequence ID" value="NZ_CAACYD010000007.1"/>
</dbReference>
<proteinExistence type="inferred from homology"/>
<evidence type="ECO:0000256" key="2">
    <source>
        <dbReference type="ARBA" id="ARBA00005189"/>
    </source>
</evidence>
<comment type="caution">
    <text evidence="13">The sequence shown here is derived from an EMBL/GenBank/DDBJ whole genome shotgun (WGS) entry which is preliminary data.</text>
</comment>
<evidence type="ECO:0000256" key="4">
    <source>
        <dbReference type="ARBA" id="ARBA00013244"/>
    </source>
</evidence>
<feature type="domain" description="O-acyltransferase WSD1-like N-terminal" evidence="11">
    <location>
        <begin position="23"/>
        <end position="288"/>
    </location>
</feature>
<protein>
    <recommendedName>
        <fullName evidence="4">diacylglycerol O-acyltransferase</fullName>
        <ecNumber evidence="4">2.3.1.20</ecNumber>
    </recommendedName>
</protein>
<evidence type="ECO:0000256" key="1">
    <source>
        <dbReference type="ARBA" id="ARBA00004771"/>
    </source>
</evidence>
<keyword evidence="8" id="KW-0443">Lipid metabolism</keyword>
<keyword evidence="6 13" id="KW-0808">Transferase</keyword>
<dbReference type="GO" id="GO:0006071">
    <property type="term" value="P:glycerol metabolic process"/>
    <property type="evidence" value="ECO:0007669"/>
    <property type="project" value="UniProtKB-KW"/>
</dbReference>
<dbReference type="Pfam" id="PF03007">
    <property type="entry name" value="WS_DGAT_cat"/>
    <property type="match status" value="1"/>
</dbReference>
<dbReference type="EMBL" id="CAACYD010000007">
    <property type="protein sequence ID" value="VFA89089.1"/>
    <property type="molecule type" value="Genomic_DNA"/>
</dbReference>
<evidence type="ECO:0000256" key="10">
    <source>
        <dbReference type="ARBA" id="ARBA00048109"/>
    </source>
</evidence>
<dbReference type="AlphaFoldDB" id="A0ABD7V475"/>
<sequence>MSNDADLTRGVDEPLDWARDPHMSPVDTIMWRGDTDRRMRGTICMLEIYDCDPDWDRLVAAHEWGSRMAPRFRQRVVDSPFGTGTPSWAVDPDFDLHYHLRRVRLGGDGSMRELLTTCEQLAMTALDAARPPWEGYLFEGLPDGKAAYFLKAHHALTDGLGAIIGLAQLHSPTREHNPKKPQPPSPDPVNITTLDILERQVAEEIRRVPHRIDLTLKGIRALAHPREALSTALRYGRSVPRVAGLVSPPGSPLLANRSVSWRFGAFEVPFADLKAAATAARSSVNDVYLAGLIGGFRYYHEKMNCPVEAIPVAIPISVRRPEDPAGGNRIAVGRLAGPVGIADPFERVLTIREQVRQARHEPAVDIFNTLGSVMAWLPGSVLMRFSGATSQNDLQASNVPGIPWDTYVAGAKVERMFPFGPLPGCAMMATMITHNGVACLGINSDGAAVTDQELWAECLVAGFNEVLALAADDNRPPGQLKRVA</sequence>
<keyword evidence="9 13" id="KW-0012">Acyltransferase</keyword>
<dbReference type="GeneID" id="60750642"/>
<dbReference type="InterPro" id="IPR045034">
    <property type="entry name" value="O-acyltransferase_WSD1-like"/>
</dbReference>
<comment type="pathway">
    <text evidence="2">Lipid metabolism.</text>
</comment>
<evidence type="ECO:0000259" key="11">
    <source>
        <dbReference type="Pfam" id="PF03007"/>
    </source>
</evidence>
<dbReference type="GO" id="GO:0006629">
    <property type="term" value="P:lipid metabolic process"/>
    <property type="evidence" value="ECO:0007669"/>
    <property type="project" value="UniProtKB-KW"/>
</dbReference>
<evidence type="ECO:0000256" key="5">
    <source>
        <dbReference type="ARBA" id="ARBA00022516"/>
    </source>
</evidence>
<evidence type="ECO:0000256" key="9">
    <source>
        <dbReference type="ARBA" id="ARBA00023315"/>
    </source>
</evidence>
<accession>A0ABD7V475</accession>
<dbReference type="PANTHER" id="PTHR31650">
    <property type="entry name" value="O-ACYLTRANSFERASE (WSD1-LIKE) FAMILY PROTEIN"/>
    <property type="match status" value="1"/>
</dbReference>
<dbReference type="InterPro" id="IPR009721">
    <property type="entry name" value="O-acyltransferase_WSD1_C"/>
</dbReference>
<keyword evidence="7" id="KW-0319">Glycerol metabolism</keyword>
<evidence type="ECO:0000313" key="14">
    <source>
        <dbReference type="Proteomes" id="UP000360750"/>
    </source>
</evidence>
<gene>
    <name evidence="13" type="primary">tgs1_1</name>
    <name evidence="13" type="ORF">NCTC8139_02649</name>
</gene>
<reference evidence="13 14" key="1">
    <citation type="submission" date="2019-02" db="EMBL/GenBank/DDBJ databases">
        <authorList>
            <consortium name="Pathogen Informatics"/>
        </authorList>
    </citation>
    <scope>NUCLEOTIDE SEQUENCE [LARGE SCALE GENOMIC DNA]</scope>
    <source>
        <strain evidence="13 14">3012STDY6756503</strain>
    </source>
</reference>
<organism evidence="13 14">
    <name type="scientific">Gordonia paraffinivorans</name>
    <dbReference type="NCBI Taxonomy" id="175628"/>
    <lineage>
        <taxon>Bacteria</taxon>
        <taxon>Bacillati</taxon>
        <taxon>Actinomycetota</taxon>
        <taxon>Actinomycetes</taxon>
        <taxon>Mycobacteriales</taxon>
        <taxon>Gordoniaceae</taxon>
        <taxon>Gordonia</taxon>
    </lineage>
</organism>
<feature type="domain" description="O-acyltransferase WSD1 C-terminal" evidence="12">
    <location>
        <begin position="327"/>
        <end position="465"/>
    </location>
</feature>
<dbReference type="PANTHER" id="PTHR31650:SF1">
    <property type="entry name" value="WAX ESTER SYNTHASE_DIACYLGLYCEROL ACYLTRANSFERASE 4-RELATED"/>
    <property type="match status" value="1"/>
</dbReference>
<dbReference type="GO" id="GO:0004144">
    <property type="term" value="F:diacylglycerol O-acyltransferase activity"/>
    <property type="evidence" value="ECO:0007669"/>
    <property type="project" value="UniProtKB-EC"/>
</dbReference>
<name>A0ABD7V475_9ACTN</name>
<dbReference type="EC" id="2.3.1.20" evidence="4"/>
<comment type="pathway">
    <text evidence="1">Glycerolipid metabolism; triacylglycerol biosynthesis.</text>
</comment>
<dbReference type="SUPFAM" id="SSF52777">
    <property type="entry name" value="CoA-dependent acyltransferases"/>
    <property type="match status" value="1"/>
</dbReference>
<dbReference type="Proteomes" id="UP000360750">
    <property type="component" value="Unassembled WGS sequence"/>
</dbReference>
<evidence type="ECO:0000256" key="3">
    <source>
        <dbReference type="ARBA" id="ARBA00009587"/>
    </source>
</evidence>